<reference evidence="4 5" key="1">
    <citation type="submission" date="2022-08" db="EMBL/GenBank/DDBJ databases">
        <title>Reclassification of Massilia species as members of the genera Telluria, Duganella, Pseudoduganella, Mokoshia gen. nov. and Zemynaea gen. nov. using orthogonal and non-orthogonal genome-based approaches.</title>
        <authorList>
            <person name="Bowman J.P."/>
        </authorList>
    </citation>
    <scope>NUCLEOTIDE SEQUENCE [LARGE SCALE GENOMIC DNA]</scope>
    <source>
        <strain evidence="4 5">JCM 31606</strain>
    </source>
</reference>
<evidence type="ECO:0000259" key="3">
    <source>
        <dbReference type="PROSITE" id="PS50937"/>
    </source>
</evidence>
<keyword evidence="2" id="KW-0175">Coiled coil</keyword>
<evidence type="ECO:0000256" key="2">
    <source>
        <dbReference type="SAM" id="Coils"/>
    </source>
</evidence>
<dbReference type="PRINTS" id="PR00040">
    <property type="entry name" value="HTHMERR"/>
</dbReference>
<dbReference type="SMART" id="SM00422">
    <property type="entry name" value="HTH_MERR"/>
    <property type="match status" value="1"/>
</dbReference>
<dbReference type="InterPro" id="IPR012925">
    <property type="entry name" value="TipAS_dom"/>
</dbReference>
<dbReference type="CDD" id="cd04788">
    <property type="entry name" value="HTH_NolA-AlbR"/>
    <property type="match status" value="1"/>
</dbReference>
<organism evidence="4 5">
    <name type="scientific">Massilia terrae</name>
    <dbReference type="NCBI Taxonomy" id="1811224"/>
    <lineage>
        <taxon>Bacteria</taxon>
        <taxon>Pseudomonadati</taxon>
        <taxon>Pseudomonadota</taxon>
        <taxon>Betaproteobacteria</taxon>
        <taxon>Burkholderiales</taxon>
        <taxon>Oxalobacteraceae</taxon>
        <taxon>Telluria group</taxon>
        <taxon>Massilia</taxon>
    </lineage>
</organism>
<dbReference type="PANTHER" id="PTHR30204:SF90">
    <property type="entry name" value="HTH-TYPE TRANSCRIPTIONAL ACTIVATOR MTA"/>
    <property type="match status" value="1"/>
</dbReference>
<feature type="domain" description="HTH merR-type" evidence="3">
    <location>
        <begin position="1"/>
        <end position="70"/>
    </location>
</feature>
<evidence type="ECO:0000313" key="4">
    <source>
        <dbReference type="EMBL" id="MCS0659935.1"/>
    </source>
</evidence>
<dbReference type="InterPro" id="IPR009061">
    <property type="entry name" value="DNA-bd_dom_put_sf"/>
</dbReference>
<name>A0ABT2D1L9_9BURK</name>
<dbReference type="PROSITE" id="PS50937">
    <property type="entry name" value="HTH_MERR_2"/>
    <property type="match status" value="1"/>
</dbReference>
<dbReference type="InterPro" id="IPR047057">
    <property type="entry name" value="MerR_fam"/>
</dbReference>
<comment type="caution">
    <text evidence="4">The sequence shown here is derived from an EMBL/GenBank/DDBJ whole genome shotgun (WGS) entry which is preliminary data.</text>
</comment>
<keyword evidence="5" id="KW-1185">Reference proteome</keyword>
<accession>A0ABT2D1L9</accession>
<dbReference type="Gene3D" id="1.10.1660.10">
    <property type="match status" value="1"/>
</dbReference>
<dbReference type="PROSITE" id="PS00552">
    <property type="entry name" value="HTH_MERR_1"/>
    <property type="match status" value="1"/>
</dbReference>
<dbReference type="InterPro" id="IPR000551">
    <property type="entry name" value="MerR-type_HTH_dom"/>
</dbReference>
<feature type="coiled-coil region" evidence="2">
    <location>
        <begin position="76"/>
        <end position="103"/>
    </location>
</feature>
<dbReference type="PANTHER" id="PTHR30204">
    <property type="entry name" value="REDOX-CYCLING DRUG-SENSING TRANSCRIPTIONAL ACTIVATOR SOXR"/>
    <property type="match status" value="1"/>
</dbReference>
<dbReference type="Pfam" id="PF13411">
    <property type="entry name" value="MerR_1"/>
    <property type="match status" value="1"/>
</dbReference>
<dbReference type="SUPFAM" id="SSF46955">
    <property type="entry name" value="Putative DNA-binding domain"/>
    <property type="match status" value="1"/>
</dbReference>
<protein>
    <submittedName>
        <fullName evidence="4">MerR family transcriptional regulator</fullName>
    </submittedName>
</protein>
<evidence type="ECO:0000256" key="1">
    <source>
        <dbReference type="ARBA" id="ARBA00023125"/>
    </source>
</evidence>
<proteinExistence type="predicted"/>
<sequence>MLKVGELAQRAGLTVRTLHHYDSIGLLRPSARSDGGYRLYDRDDVARLQQIQALRKFGMALADIGAYLDSERASPLAIIEQQLAMLDREIDEATRMREQLLLVRAQLVNGEAPELSTWLTTLEQMTMYDKYFSKQDMEQLRGFVSDATQAQWAALVADVQALMDRGGAPESPEAIALGIRWSELLERSTGGNLDLVHKLDNMHQSEPSVQSASGITQELRAFILRAMNEHKLALYAKYLPPDAVAQMRRHQQGRAREWLPLISRIKEQMAADPSPATRQARQLAREWSALLVDMLGPDPATMPLFREAIQSEPALRQGRAMTDEMIPYLIAARQQG</sequence>
<gene>
    <name evidence="4" type="ORF">NX778_17820</name>
</gene>
<dbReference type="Proteomes" id="UP001204621">
    <property type="component" value="Unassembled WGS sequence"/>
</dbReference>
<dbReference type="Pfam" id="PF07739">
    <property type="entry name" value="TipAS"/>
    <property type="match status" value="1"/>
</dbReference>
<keyword evidence="1" id="KW-0238">DNA-binding</keyword>
<dbReference type="RefSeq" id="WP_258813127.1">
    <property type="nucleotide sequence ID" value="NZ_JANUGU010000006.1"/>
</dbReference>
<evidence type="ECO:0000313" key="5">
    <source>
        <dbReference type="Proteomes" id="UP001204621"/>
    </source>
</evidence>
<dbReference type="EMBL" id="JANUGU010000006">
    <property type="protein sequence ID" value="MCS0659935.1"/>
    <property type="molecule type" value="Genomic_DNA"/>
</dbReference>